<protein>
    <submittedName>
        <fullName evidence="4">Sphingosine-1-phosphate phosphatase 1b</fullName>
    </submittedName>
</protein>
<keyword evidence="2" id="KW-0472">Membrane</keyword>
<dbReference type="GO" id="GO:0042392">
    <property type="term" value="F:sphingosine-1-phosphate phosphatase activity"/>
    <property type="evidence" value="ECO:0007669"/>
    <property type="project" value="TreeGrafter"/>
</dbReference>
<dbReference type="PANTHER" id="PTHR14969:SF45">
    <property type="entry name" value="SPHINGOSINE-1-PHOSPHATE PHOSPHATASE 1"/>
    <property type="match status" value="1"/>
</dbReference>
<feature type="region of interest" description="Disordered" evidence="1">
    <location>
        <begin position="90"/>
        <end position="151"/>
    </location>
</feature>
<evidence type="ECO:0000313" key="4">
    <source>
        <dbReference type="Ensembl" id="ENSDLAP00005026755.1"/>
    </source>
</evidence>
<keyword evidence="5" id="KW-1185">Reference proteome</keyword>
<evidence type="ECO:0000313" key="5">
    <source>
        <dbReference type="Proteomes" id="UP000694389"/>
    </source>
</evidence>
<feature type="transmembrane region" description="Helical" evidence="2">
    <location>
        <begin position="269"/>
        <end position="291"/>
    </location>
</feature>
<dbReference type="AlphaFoldDB" id="A0A8C4F299"/>
<dbReference type="Ensembl" id="ENSDLAT00005028561.2">
    <property type="protein sequence ID" value="ENSDLAP00005026755.1"/>
    <property type="gene ID" value="ENSDLAG00005012084.2"/>
</dbReference>
<dbReference type="PANTHER" id="PTHR14969">
    <property type="entry name" value="SPHINGOSINE-1-PHOSPHATE PHOSPHOHYDROLASE"/>
    <property type="match status" value="1"/>
</dbReference>
<gene>
    <name evidence="4" type="primary">sgpp1b</name>
    <name evidence="4" type="synonym">SGPP1</name>
</gene>
<feature type="transmembrane region" description="Helical" evidence="2">
    <location>
        <begin position="464"/>
        <end position="483"/>
    </location>
</feature>
<dbReference type="Proteomes" id="UP000694389">
    <property type="component" value="Unassembled WGS sequence"/>
</dbReference>
<dbReference type="Pfam" id="PF01569">
    <property type="entry name" value="PAP2"/>
    <property type="match status" value="1"/>
</dbReference>
<feature type="transmembrane region" description="Helical" evidence="2">
    <location>
        <begin position="426"/>
        <end position="444"/>
    </location>
</feature>
<dbReference type="GO" id="GO:0006670">
    <property type="term" value="P:sphingosine metabolic process"/>
    <property type="evidence" value="ECO:0007669"/>
    <property type="project" value="TreeGrafter"/>
</dbReference>
<reference evidence="4" key="1">
    <citation type="submission" date="2025-08" db="UniProtKB">
        <authorList>
            <consortium name="Ensembl"/>
        </authorList>
    </citation>
    <scope>IDENTIFICATION</scope>
</reference>
<dbReference type="SUPFAM" id="SSF48317">
    <property type="entry name" value="Acid phosphatase/Vanadium-dependent haloperoxidase"/>
    <property type="match status" value="1"/>
</dbReference>
<evidence type="ECO:0000259" key="3">
    <source>
        <dbReference type="Pfam" id="PF01569"/>
    </source>
</evidence>
<dbReference type="InterPro" id="IPR000326">
    <property type="entry name" value="PAP2/HPO"/>
</dbReference>
<evidence type="ECO:0000256" key="1">
    <source>
        <dbReference type="SAM" id="MobiDB-lite"/>
    </source>
</evidence>
<keyword evidence="2" id="KW-1133">Transmembrane helix</keyword>
<dbReference type="GO" id="GO:0005789">
    <property type="term" value="C:endoplasmic reticulum membrane"/>
    <property type="evidence" value="ECO:0007669"/>
    <property type="project" value="TreeGrafter"/>
</dbReference>
<keyword evidence="2" id="KW-0812">Transmembrane</keyword>
<dbReference type="Gene3D" id="1.20.144.10">
    <property type="entry name" value="Phosphatidic acid phosphatase type 2/haloperoxidase"/>
    <property type="match status" value="1"/>
</dbReference>
<feature type="domain" description="Phosphatidic acid phosphatase type 2/haloperoxidase" evidence="3">
    <location>
        <begin position="210"/>
        <end position="297"/>
    </location>
</feature>
<dbReference type="InterPro" id="IPR036938">
    <property type="entry name" value="PAP2/HPO_sf"/>
</dbReference>
<feature type="transmembrane region" description="Helical" evidence="2">
    <location>
        <begin position="182"/>
        <end position="199"/>
    </location>
</feature>
<accession>A0A8C4F299</accession>
<feature type="transmembrane region" description="Helical" evidence="2">
    <location>
        <begin position="522"/>
        <end position="542"/>
    </location>
</feature>
<dbReference type="GeneTree" id="ENSGT00940000158836"/>
<sequence length="546" mass="60007">MEKSNRLIELFDYLQDPHLVARFQRFCGVRGTFSGTVCAAGTAASTSSTSSGSSKDAARAHSLNNGVCHQHITAENESENLIGAGEGEKVQTAAGVRKRTADAKVKNHGEESENPPRNGATMPAAAAGGETTGAGSEVTPGRSTLKPLRKNSLTGDTGQEFLIENRFLYYLFTFGTELGNEFFYIVFFPLVIWLVDAFVGRRLIIVWVWVMYLGQCTKDVIGWARPASPPVVKVEMFYNSEYSMPSTHAMSGTAIPFSLFYMTSGRWEYPFLLGFSLALCWCLVVCVSRIYMGMHSVLIVFHMSLSSFLSLNPFLFLLLFLLLFPHLTQLMDATAHGDTVWTKSSACNPKKKTPAALPRLHKDDVIVGFLYSVLILILFLPVLDLIDGFNLTCRYAPLMIVSLHLGLGLFSFNLDTWSTSRGDTAQILGTGAGVALASHVNHLLGLMPDPTPDQLPLIMPALNARLVAVALLRLILGVLVLVATRALMKALTIPLVCRVFGVPCTDVRKARQHMEVELPYRYIVYGTVGFNVLFLVPLLFSYDQLS</sequence>
<name>A0A8C4F299_DICLA</name>
<feature type="compositionally biased region" description="Basic and acidic residues" evidence="1">
    <location>
        <begin position="99"/>
        <end position="111"/>
    </location>
</feature>
<feature type="transmembrane region" description="Helical" evidence="2">
    <location>
        <begin position="395"/>
        <end position="414"/>
    </location>
</feature>
<feature type="compositionally biased region" description="Low complexity" evidence="1">
    <location>
        <begin position="119"/>
        <end position="135"/>
    </location>
</feature>
<proteinExistence type="predicted"/>
<dbReference type="CDD" id="cd03388">
    <property type="entry name" value="PAP2_SPPase1"/>
    <property type="match status" value="1"/>
</dbReference>
<feature type="transmembrane region" description="Helical" evidence="2">
    <location>
        <begin position="365"/>
        <end position="383"/>
    </location>
</feature>
<organism evidence="4 5">
    <name type="scientific">Dicentrarchus labrax</name>
    <name type="common">European seabass</name>
    <name type="synonym">Morone labrax</name>
    <dbReference type="NCBI Taxonomy" id="13489"/>
    <lineage>
        <taxon>Eukaryota</taxon>
        <taxon>Metazoa</taxon>
        <taxon>Chordata</taxon>
        <taxon>Craniata</taxon>
        <taxon>Vertebrata</taxon>
        <taxon>Euteleostomi</taxon>
        <taxon>Actinopterygii</taxon>
        <taxon>Neopterygii</taxon>
        <taxon>Teleostei</taxon>
        <taxon>Neoteleostei</taxon>
        <taxon>Acanthomorphata</taxon>
        <taxon>Eupercaria</taxon>
        <taxon>Moronidae</taxon>
        <taxon>Dicentrarchus</taxon>
    </lineage>
</organism>
<evidence type="ECO:0000256" key="2">
    <source>
        <dbReference type="SAM" id="Phobius"/>
    </source>
</evidence>
<reference evidence="4" key="2">
    <citation type="submission" date="2025-09" db="UniProtKB">
        <authorList>
            <consortium name="Ensembl"/>
        </authorList>
    </citation>
    <scope>IDENTIFICATION</scope>
</reference>
<feature type="transmembrane region" description="Helical" evidence="2">
    <location>
        <begin position="297"/>
        <end position="324"/>
    </location>
</feature>